<reference evidence="2 3" key="1">
    <citation type="submission" date="2016-12" db="EMBL/GenBank/DDBJ databases">
        <title>The draft genome sequence of Actinophytocola sp. 11-183.</title>
        <authorList>
            <person name="Wang W."/>
            <person name="Yuan L."/>
        </authorList>
    </citation>
    <scope>NUCLEOTIDE SEQUENCE [LARGE SCALE GENOMIC DNA]</scope>
    <source>
        <strain evidence="2 3">11-183</strain>
    </source>
</reference>
<protein>
    <submittedName>
        <fullName evidence="2">Uncharacterized protein</fullName>
    </submittedName>
</protein>
<name>A0A1Q8BQT0_9PSEU</name>
<keyword evidence="3" id="KW-1185">Reference proteome</keyword>
<keyword evidence="1" id="KW-1133">Transmembrane helix</keyword>
<proteinExistence type="predicted"/>
<dbReference type="EMBL" id="MSIE01000167">
    <property type="protein sequence ID" value="OLF04461.1"/>
    <property type="molecule type" value="Genomic_DNA"/>
</dbReference>
<gene>
    <name evidence="2" type="ORF">BU204_37715</name>
</gene>
<dbReference type="AlphaFoldDB" id="A0A1Q8BQT0"/>
<comment type="caution">
    <text evidence="2">The sequence shown here is derived from an EMBL/GenBank/DDBJ whole genome shotgun (WGS) entry which is preliminary data.</text>
</comment>
<accession>A0A1Q8BQT0</accession>
<keyword evidence="1" id="KW-0472">Membrane</keyword>
<organism evidence="2 3">
    <name type="scientific">Actinophytocola xanthii</name>
    <dbReference type="NCBI Taxonomy" id="1912961"/>
    <lineage>
        <taxon>Bacteria</taxon>
        <taxon>Bacillati</taxon>
        <taxon>Actinomycetota</taxon>
        <taxon>Actinomycetes</taxon>
        <taxon>Pseudonocardiales</taxon>
        <taxon>Pseudonocardiaceae</taxon>
    </lineage>
</organism>
<evidence type="ECO:0000313" key="2">
    <source>
        <dbReference type="EMBL" id="OLF04461.1"/>
    </source>
</evidence>
<sequence length="150" mass="16551">MPPKRERRGFTWRATVGWVVVAITLIVLIDMADDIPEPQPPERQADIIAKAFERSSVYVAPGAPGLVDPERSRRAIGDLPVLVAILATSASDELCWDVVGEYPDTALLMFGENPVEDHAACGRWENDRALLEYAERAATYLVPHQATLGR</sequence>
<dbReference type="Proteomes" id="UP000185596">
    <property type="component" value="Unassembled WGS sequence"/>
</dbReference>
<feature type="transmembrane region" description="Helical" evidence="1">
    <location>
        <begin position="12"/>
        <end position="32"/>
    </location>
</feature>
<keyword evidence="1" id="KW-0812">Transmembrane</keyword>
<evidence type="ECO:0000256" key="1">
    <source>
        <dbReference type="SAM" id="Phobius"/>
    </source>
</evidence>
<evidence type="ECO:0000313" key="3">
    <source>
        <dbReference type="Proteomes" id="UP000185596"/>
    </source>
</evidence>